<comment type="similarity">
    <text evidence="3">Belongs to the pyruvate kinase family.</text>
</comment>
<evidence type="ECO:0000256" key="7">
    <source>
        <dbReference type="ARBA" id="ARBA00022723"/>
    </source>
</evidence>
<dbReference type="InterPro" id="IPR015806">
    <property type="entry name" value="Pyrv_Knase_insert_dom_sf"/>
</dbReference>
<comment type="caution">
    <text evidence="15">The sequence shown here is derived from an EMBL/GenBank/DDBJ whole genome shotgun (WGS) entry which is preliminary data.</text>
</comment>
<evidence type="ECO:0000256" key="13">
    <source>
        <dbReference type="ARBA" id="ARBA00023317"/>
    </source>
</evidence>
<keyword evidence="6" id="KW-0808">Transferase</keyword>
<evidence type="ECO:0000256" key="1">
    <source>
        <dbReference type="ARBA" id="ARBA00001958"/>
    </source>
</evidence>
<feature type="domain" description="Pyruvate kinase barrel" evidence="14">
    <location>
        <begin position="309"/>
        <end position="561"/>
    </location>
</feature>
<name>A0A4U0F8T1_9BACL</name>
<sequence>MNSLSHRDFVNRVWKLYLQAINQSSPLYADYPSTEHRYSAHNLLAFLAFRNGVTHELITALRLRGLQLGSIQHVVRSLHMICFNLGILFQAPLFSLEDPHLISNKRVTDLLGDRPAHSPHIMLTLDSKMIDSPLIEEFLIRGMTIARINCAYDDESIWKKMIQTVRNAENGLRRKGQYGERNCKIYMDLAGPKIRIKPLQKTVYPLKITVPKDWYGRPSEPKRGIVSSSAPSTKLSDGPYDFQISVFHEDGQSAVQEGDRLSFLDARNKKRTFLIQKVMPDGVVVSLDRTACIEENTKLYNAERQLVWRVRNLEGKMKKVLVKTSDRLRIYMNKPLAENDADEAEIAGISVNLPEAFAHIEQGHSVFIDDGKVHGIVKDHNRDYVDVEILSPPVPIALKENKGVNLPDSRLSLSLPALTEKDIQDLTFICRHADLAGLSFVNHPQDLRVLKHLLHTQGKPDFPIIAKIETREAVQHFSSILIEGLTFANFGVMVARGDLAIEIGFPQLSVVQEEILSMCRAAHTPVILATQILDTYTKKGIPSRPEMADVSLGSEFDCLMLNKGPFMKQAIELLKETLFLISEVKHYKQSVTRPFLL</sequence>
<dbReference type="InterPro" id="IPR015793">
    <property type="entry name" value="Pyrv_Knase_brl"/>
</dbReference>
<keyword evidence="12" id="KW-0324">Glycolysis</keyword>
<dbReference type="OrthoDB" id="9812123at2"/>
<evidence type="ECO:0000256" key="4">
    <source>
        <dbReference type="ARBA" id="ARBA00012142"/>
    </source>
</evidence>
<evidence type="ECO:0000256" key="9">
    <source>
        <dbReference type="ARBA" id="ARBA00022777"/>
    </source>
</evidence>
<dbReference type="Gene3D" id="3.20.20.60">
    <property type="entry name" value="Phosphoenolpyruvate-binding domains"/>
    <property type="match status" value="2"/>
</dbReference>
<keyword evidence="8" id="KW-0547">Nucleotide-binding</keyword>
<dbReference type="SUPFAM" id="SSF51621">
    <property type="entry name" value="Phosphoenolpyruvate/pyruvate domain"/>
    <property type="match status" value="1"/>
</dbReference>
<evidence type="ECO:0000256" key="3">
    <source>
        <dbReference type="ARBA" id="ARBA00008663"/>
    </source>
</evidence>
<evidence type="ECO:0000256" key="6">
    <source>
        <dbReference type="ARBA" id="ARBA00022679"/>
    </source>
</evidence>
<dbReference type="SUPFAM" id="SSF50800">
    <property type="entry name" value="PK beta-barrel domain-like"/>
    <property type="match status" value="1"/>
</dbReference>
<dbReference type="InterPro" id="IPR001697">
    <property type="entry name" value="Pyr_Knase"/>
</dbReference>
<protein>
    <recommendedName>
        <fullName evidence="5">Pyruvate kinase</fullName>
        <ecNumber evidence="4">2.7.1.40</ecNumber>
    </recommendedName>
</protein>
<evidence type="ECO:0000256" key="5">
    <source>
        <dbReference type="ARBA" id="ARBA00018587"/>
    </source>
</evidence>
<dbReference type="Gene3D" id="2.40.33.10">
    <property type="entry name" value="PK beta-barrel domain-like"/>
    <property type="match status" value="1"/>
</dbReference>
<keyword evidence="7" id="KW-0479">Metal-binding</keyword>
<evidence type="ECO:0000256" key="8">
    <source>
        <dbReference type="ARBA" id="ARBA00022741"/>
    </source>
</evidence>
<dbReference type="InterPro" id="IPR015813">
    <property type="entry name" value="Pyrv/PenolPyrv_kinase-like_dom"/>
</dbReference>
<evidence type="ECO:0000256" key="12">
    <source>
        <dbReference type="ARBA" id="ARBA00023152"/>
    </source>
</evidence>
<dbReference type="InterPro" id="IPR011037">
    <property type="entry name" value="Pyrv_Knase-like_insert_dom_sf"/>
</dbReference>
<accession>A0A4U0F8T1</accession>
<organism evidence="15 16">
    <name type="scientific">Cohnella pontilimi</name>
    <dbReference type="NCBI Taxonomy" id="2564100"/>
    <lineage>
        <taxon>Bacteria</taxon>
        <taxon>Bacillati</taxon>
        <taxon>Bacillota</taxon>
        <taxon>Bacilli</taxon>
        <taxon>Bacillales</taxon>
        <taxon>Paenibacillaceae</taxon>
        <taxon>Cohnella</taxon>
    </lineage>
</organism>
<dbReference type="EMBL" id="SUPK01000007">
    <property type="protein sequence ID" value="TJY41156.1"/>
    <property type="molecule type" value="Genomic_DNA"/>
</dbReference>
<evidence type="ECO:0000256" key="10">
    <source>
        <dbReference type="ARBA" id="ARBA00022840"/>
    </source>
</evidence>
<keyword evidence="11" id="KW-0460">Magnesium</keyword>
<dbReference type="InterPro" id="IPR040442">
    <property type="entry name" value="Pyrv_kinase-like_dom_sf"/>
</dbReference>
<comment type="cofactor">
    <cofactor evidence="1">
        <name>K(+)</name>
        <dbReference type="ChEBI" id="CHEBI:29103"/>
    </cofactor>
</comment>
<evidence type="ECO:0000256" key="2">
    <source>
        <dbReference type="ARBA" id="ARBA00004997"/>
    </source>
</evidence>
<dbReference type="RefSeq" id="WP_136778784.1">
    <property type="nucleotide sequence ID" value="NZ_SUPK01000007.1"/>
</dbReference>
<comment type="pathway">
    <text evidence="2">Carbohydrate degradation; glycolysis; pyruvate from D-glyceraldehyde 3-phosphate: step 5/5.</text>
</comment>
<proteinExistence type="inferred from homology"/>
<keyword evidence="9" id="KW-0418">Kinase</keyword>
<evidence type="ECO:0000259" key="14">
    <source>
        <dbReference type="Pfam" id="PF00224"/>
    </source>
</evidence>
<dbReference type="Pfam" id="PF00224">
    <property type="entry name" value="PK"/>
    <property type="match status" value="1"/>
</dbReference>
<evidence type="ECO:0000313" key="15">
    <source>
        <dbReference type="EMBL" id="TJY41156.1"/>
    </source>
</evidence>
<dbReference type="AlphaFoldDB" id="A0A4U0F8T1"/>
<dbReference type="PANTHER" id="PTHR11817">
    <property type="entry name" value="PYRUVATE KINASE"/>
    <property type="match status" value="1"/>
</dbReference>
<dbReference type="Proteomes" id="UP000309673">
    <property type="component" value="Unassembled WGS sequence"/>
</dbReference>
<dbReference type="GO" id="GO:0004743">
    <property type="term" value="F:pyruvate kinase activity"/>
    <property type="evidence" value="ECO:0007669"/>
    <property type="project" value="UniProtKB-EC"/>
</dbReference>
<dbReference type="GO" id="GO:0030955">
    <property type="term" value="F:potassium ion binding"/>
    <property type="evidence" value="ECO:0007669"/>
    <property type="project" value="InterPro"/>
</dbReference>
<dbReference type="UniPathway" id="UPA00109">
    <property type="reaction ID" value="UER00188"/>
</dbReference>
<gene>
    <name evidence="15" type="ORF">E5161_15820</name>
</gene>
<keyword evidence="16" id="KW-1185">Reference proteome</keyword>
<evidence type="ECO:0000313" key="16">
    <source>
        <dbReference type="Proteomes" id="UP000309673"/>
    </source>
</evidence>
<dbReference type="EC" id="2.7.1.40" evidence="4"/>
<dbReference type="GO" id="GO:0000287">
    <property type="term" value="F:magnesium ion binding"/>
    <property type="evidence" value="ECO:0007669"/>
    <property type="project" value="InterPro"/>
</dbReference>
<keyword evidence="13" id="KW-0670">Pyruvate</keyword>
<dbReference type="GO" id="GO:0016301">
    <property type="term" value="F:kinase activity"/>
    <property type="evidence" value="ECO:0007669"/>
    <property type="project" value="UniProtKB-KW"/>
</dbReference>
<dbReference type="GO" id="GO:0005524">
    <property type="term" value="F:ATP binding"/>
    <property type="evidence" value="ECO:0007669"/>
    <property type="project" value="UniProtKB-KW"/>
</dbReference>
<evidence type="ECO:0000256" key="11">
    <source>
        <dbReference type="ARBA" id="ARBA00022842"/>
    </source>
</evidence>
<keyword evidence="10" id="KW-0067">ATP-binding</keyword>
<reference evidence="15 16" key="1">
    <citation type="submission" date="2019-04" db="EMBL/GenBank/DDBJ databases">
        <title>Cohnella sp. nov., isolated from soil.</title>
        <authorList>
            <person name="Kim W."/>
        </authorList>
    </citation>
    <scope>NUCLEOTIDE SEQUENCE [LARGE SCALE GENOMIC DNA]</scope>
    <source>
        <strain evidence="15 16">CAU 1483</strain>
    </source>
</reference>